<name>A0AAW2K0K7_SESRA</name>
<protein>
    <submittedName>
        <fullName evidence="4">Adenine/guanine permease AZG1</fullName>
    </submittedName>
</protein>
<reference evidence="4" key="2">
    <citation type="journal article" date="2024" name="Plant">
        <title>Genomic evolution and insights into agronomic trait innovations of Sesamum species.</title>
        <authorList>
            <person name="Miao H."/>
            <person name="Wang L."/>
            <person name="Qu L."/>
            <person name="Liu H."/>
            <person name="Sun Y."/>
            <person name="Le M."/>
            <person name="Wang Q."/>
            <person name="Wei S."/>
            <person name="Zheng Y."/>
            <person name="Lin W."/>
            <person name="Duan Y."/>
            <person name="Cao H."/>
            <person name="Xiong S."/>
            <person name="Wang X."/>
            <person name="Wei L."/>
            <person name="Li C."/>
            <person name="Ma Q."/>
            <person name="Ju M."/>
            <person name="Zhao R."/>
            <person name="Li G."/>
            <person name="Mu C."/>
            <person name="Tian Q."/>
            <person name="Mei H."/>
            <person name="Zhang T."/>
            <person name="Gao T."/>
            <person name="Zhang H."/>
        </authorList>
    </citation>
    <scope>NUCLEOTIDE SEQUENCE</scope>
    <source>
        <strain evidence="4">G02</strain>
    </source>
</reference>
<dbReference type="InterPro" id="IPR045018">
    <property type="entry name" value="Azg-like"/>
</dbReference>
<feature type="region of interest" description="Disordered" evidence="2">
    <location>
        <begin position="1"/>
        <end position="24"/>
    </location>
</feature>
<proteinExistence type="predicted"/>
<evidence type="ECO:0000256" key="2">
    <source>
        <dbReference type="SAM" id="MobiDB-lite"/>
    </source>
</evidence>
<sequence>MDVESGPPPVPPSPPPSSTTHSPITRLNSYVAKSRVGRRFKITERNTTFTTELRAGTATFLTMAYILAVTPILSDSGGTCSVSDCIPLCSDPSVSPADCVNRPNLRLVPADVLQIRLPGYAACLEKTRKDLIVATVAASLIGCVIMGVLANLPLGLAPGMGTNAYFAYTVVGFHGSGNVSYQSALAVFIEGLIN</sequence>
<dbReference type="EMBL" id="JACGWJ010000031">
    <property type="protein sequence ID" value="KAL0299366.1"/>
    <property type="molecule type" value="Genomic_DNA"/>
</dbReference>
<keyword evidence="3" id="KW-0812">Transmembrane</keyword>
<keyword evidence="1" id="KW-0813">Transport</keyword>
<dbReference type="PANTHER" id="PTHR43337">
    <property type="entry name" value="XANTHINE/URACIL PERMEASE C887.17-RELATED"/>
    <property type="match status" value="1"/>
</dbReference>
<organism evidence="4">
    <name type="scientific">Sesamum radiatum</name>
    <name type="common">Black benniseed</name>
    <dbReference type="NCBI Taxonomy" id="300843"/>
    <lineage>
        <taxon>Eukaryota</taxon>
        <taxon>Viridiplantae</taxon>
        <taxon>Streptophyta</taxon>
        <taxon>Embryophyta</taxon>
        <taxon>Tracheophyta</taxon>
        <taxon>Spermatophyta</taxon>
        <taxon>Magnoliopsida</taxon>
        <taxon>eudicotyledons</taxon>
        <taxon>Gunneridae</taxon>
        <taxon>Pentapetalae</taxon>
        <taxon>asterids</taxon>
        <taxon>lamiids</taxon>
        <taxon>Lamiales</taxon>
        <taxon>Pedaliaceae</taxon>
        <taxon>Sesamum</taxon>
    </lineage>
</organism>
<dbReference type="GO" id="GO:0015853">
    <property type="term" value="P:adenine transport"/>
    <property type="evidence" value="ECO:0007669"/>
    <property type="project" value="TreeGrafter"/>
</dbReference>
<dbReference type="PANTHER" id="PTHR43337:SF19">
    <property type="entry name" value="ADENINE_GUANINE PERMEASE AZG1"/>
    <property type="match status" value="1"/>
</dbReference>
<feature type="compositionally biased region" description="Pro residues" evidence="2">
    <location>
        <begin position="1"/>
        <end position="17"/>
    </location>
</feature>
<dbReference type="GO" id="GO:0005886">
    <property type="term" value="C:plasma membrane"/>
    <property type="evidence" value="ECO:0007669"/>
    <property type="project" value="TreeGrafter"/>
</dbReference>
<gene>
    <name evidence="4" type="ORF">Sradi_6596400</name>
</gene>
<evidence type="ECO:0000256" key="1">
    <source>
        <dbReference type="ARBA" id="ARBA00022448"/>
    </source>
</evidence>
<reference evidence="4" key="1">
    <citation type="submission" date="2020-06" db="EMBL/GenBank/DDBJ databases">
        <authorList>
            <person name="Li T."/>
            <person name="Hu X."/>
            <person name="Zhang T."/>
            <person name="Song X."/>
            <person name="Zhang H."/>
            <person name="Dai N."/>
            <person name="Sheng W."/>
            <person name="Hou X."/>
            <person name="Wei L."/>
        </authorList>
    </citation>
    <scope>NUCLEOTIDE SEQUENCE</scope>
    <source>
        <strain evidence="4">G02</strain>
        <tissue evidence="4">Leaf</tissue>
    </source>
</reference>
<evidence type="ECO:0000256" key="3">
    <source>
        <dbReference type="SAM" id="Phobius"/>
    </source>
</evidence>
<comment type="caution">
    <text evidence="4">The sequence shown here is derived from an EMBL/GenBank/DDBJ whole genome shotgun (WGS) entry which is preliminary data.</text>
</comment>
<accession>A0AAW2K0K7</accession>
<dbReference type="GO" id="GO:0005345">
    <property type="term" value="F:purine nucleobase transmembrane transporter activity"/>
    <property type="evidence" value="ECO:0007669"/>
    <property type="project" value="TreeGrafter"/>
</dbReference>
<dbReference type="GO" id="GO:0015854">
    <property type="term" value="P:guanine transport"/>
    <property type="evidence" value="ECO:0007669"/>
    <property type="project" value="TreeGrafter"/>
</dbReference>
<dbReference type="AlphaFoldDB" id="A0AAW2K0K7"/>
<feature type="transmembrane region" description="Helical" evidence="3">
    <location>
        <begin position="131"/>
        <end position="150"/>
    </location>
</feature>
<keyword evidence="3" id="KW-1133">Transmembrane helix</keyword>
<keyword evidence="3" id="KW-0472">Membrane</keyword>
<evidence type="ECO:0000313" key="4">
    <source>
        <dbReference type="EMBL" id="KAL0299366.1"/>
    </source>
</evidence>